<evidence type="ECO:0000256" key="7">
    <source>
        <dbReference type="ARBA" id="ARBA00022989"/>
    </source>
</evidence>
<evidence type="ECO:0000256" key="6">
    <source>
        <dbReference type="ARBA" id="ARBA00022692"/>
    </source>
</evidence>
<comment type="function">
    <text evidence="10">Part of the ABC transporter FtsEX involved in asymmetric cellular division facilitating the initiation of sporulation.</text>
</comment>
<keyword evidence="7" id="KW-1133">Transmembrane helix</keyword>
<comment type="subcellular location">
    <subcellularLocation>
        <location evidence="1">Cell membrane</location>
        <topology evidence="1">Multi-pass membrane protein</topology>
    </subcellularLocation>
</comment>
<dbReference type="PANTHER" id="PTHR47755">
    <property type="entry name" value="CELL DIVISION PROTEIN FTSX"/>
    <property type="match status" value="1"/>
</dbReference>
<dbReference type="EMBL" id="WMQE01000026">
    <property type="protein sequence ID" value="MTK21937.1"/>
    <property type="molecule type" value="Genomic_DNA"/>
</dbReference>
<evidence type="ECO:0000313" key="14">
    <source>
        <dbReference type="Proteomes" id="UP000487649"/>
    </source>
</evidence>
<feature type="domain" description="ABC3 transporter permease C-terminal" evidence="11">
    <location>
        <begin position="182"/>
        <end position="300"/>
    </location>
</feature>
<keyword evidence="9 10" id="KW-0131">Cell cycle</keyword>
<protein>
    <recommendedName>
        <fullName evidence="3 10">Cell division protein FtsX</fullName>
    </recommendedName>
</protein>
<proteinExistence type="inferred from homology"/>
<evidence type="ECO:0000256" key="5">
    <source>
        <dbReference type="ARBA" id="ARBA00022618"/>
    </source>
</evidence>
<dbReference type="Pfam" id="PF18075">
    <property type="entry name" value="FtsX_ECD"/>
    <property type="match status" value="1"/>
</dbReference>
<evidence type="ECO:0000256" key="3">
    <source>
        <dbReference type="ARBA" id="ARBA00021907"/>
    </source>
</evidence>
<dbReference type="GO" id="GO:0051301">
    <property type="term" value="P:cell division"/>
    <property type="evidence" value="ECO:0007669"/>
    <property type="project" value="UniProtKB-KW"/>
</dbReference>
<dbReference type="AlphaFoldDB" id="A0A173RDJ2"/>
<evidence type="ECO:0000259" key="11">
    <source>
        <dbReference type="Pfam" id="PF02687"/>
    </source>
</evidence>
<feature type="domain" description="FtsX extracellular" evidence="12">
    <location>
        <begin position="59"/>
        <end position="157"/>
    </location>
</feature>
<dbReference type="GO" id="GO:0005886">
    <property type="term" value="C:plasma membrane"/>
    <property type="evidence" value="ECO:0007669"/>
    <property type="project" value="UniProtKB-SubCell"/>
</dbReference>
<dbReference type="InterPro" id="IPR040690">
    <property type="entry name" value="FtsX_ECD"/>
</dbReference>
<evidence type="ECO:0000256" key="2">
    <source>
        <dbReference type="ARBA" id="ARBA00007379"/>
    </source>
</evidence>
<dbReference type="InterPro" id="IPR058204">
    <property type="entry name" value="FtsX_firmicutes-type"/>
</dbReference>
<dbReference type="RefSeq" id="WP_006784628.1">
    <property type="nucleotide sequence ID" value="NZ_CABJBH010000001.1"/>
</dbReference>
<evidence type="ECO:0000256" key="1">
    <source>
        <dbReference type="ARBA" id="ARBA00004651"/>
    </source>
</evidence>
<organism evidence="13 14">
    <name type="scientific">Turicibacter sanguinis</name>
    <dbReference type="NCBI Taxonomy" id="154288"/>
    <lineage>
        <taxon>Bacteria</taxon>
        <taxon>Bacillati</taxon>
        <taxon>Bacillota</taxon>
        <taxon>Erysipelotrichia</taxon>
        <taxon>Erysipelotrichales</taxon>
        <taxon>Turicibacteraceae</taxon>
        <taxon>Turicibacter</taxon>
    </lineage>
</organism>
<evidence type="ECO:0000256" key="9">
    <source>
        <dbReference type="ARBA" id="ARBA00023306"/>
    </source>
</evidence>
<dbReference type="PIRSF" id="PIRSF003097">
    <property type="entry name" value="FtsX"/>
    <property type="match status" value="1"/>
</dbReference>
<reference evidence="13 14" key="1">
    <citation type="journal article" date="2019" name="Nat. Med.">
        <title>A library of human gut bacterial isolates paired with longitudinal multiomics data enables mechanistic microbiome research.</title>
        <authorList>
            <person name="Poyet M."/>
            <person name="Groussin M."/>
            <person name="Gibbons S.M."/>
            <person name="Avila-Pacheco J."/>
            <person name="Jiang X."/>
            <person name="Kearney S.M."/>
            <person name="Perrotta A.R."/>
            <person name="Berdy B."/>
            <person name="Zhao S."/>
            <person name="Lieberman T.D."/>
            <person name="Swanson P.K."/>
            <person name="Smith M."/>
            <person name="Roesemann S."/>
            <person name="Alexander J.E."/>
            <person name="Rich S.A."/>
            <person name="Livny J."/>
            <person name="Vlamakis H."/>
            <person name="Clish C."/>
            <person name="Bullock K."/>
            <person name="Deik A."/>
            <person name="Scott J."/>
            <person name="Pierce K.A."/>
            <person name="Xavier R.J."/>
            <person name="Alm E.J."/>
        </authorList>
    </citation>
    <scope>NUCLEOTIDE SEQUENCE [LARGE SCALE GENOMIC DNA]</scope>
    <source>
        <strain evidence="13 14">BIOML-A198</strain>
    </source>
</reference>
<dbReference type="InterPro" id="IPR003838">
    <property type="entry name" value="ABC3_permease_C"/>
</dbReference>
<dbReference type="PANTHER" id="PTHR47755:SF1">
    <property type="entry name" value="CELL DIVISION PROTEIN FTSX"/>
    <property type="match status" value="1"/>
</dbReference>
<evidence type="ECO:0000256" key="4">
    <source>
        <dbReference type="ARBA" id="ARBA00022475"/>
    </source>
</evidence>
<evidence type="ECO:0000313" key="13">
    <source>
        <dbReference type="EMBL" id="MTK21937.1"/>
    </source>
</evidence>
<dbReference type="Proteomes" id="UP000487649">
    <property type="component" value="Unassembled WGS sequence"/>
</dbReference>
<keyword evidence="6" id="KW-0812">Transmembrane</keyword>
<accession>A0A173RDJ2</accession>
<dbReference type="Pfam" id="PF02687">
    <property type="entry name" value="FtsX"/>
    <property type="match status" value="1"/>
</dbReference>
<comment type="caution">
    <text evidence="13">The sequence shown here is derived from an EMBL/GenBank/DDBJ whole genome shotgun (WGS) entry which is preliminary data.</text>
</comment>
<evidence type="ECO:0000256" key="8">
    <source>
        <dbReference type="ARBA" id="ARBA00023136"/>
    </source>
</evidence>
<sequence length="304" mass="34252">MMLIRQLFRYIRDGLKNIWRNLFMSISSIFTLTITLSLCSLFVLFAHNSNEFTEQLENEIKIFVEFDKVATPEQIQSTIDTIEQNSYVVDVEYTTKEQNYQDFIDRIGNDDPELAVFFENTSDENPLVGTLVVSADAVNHVDQVAKEIKEMSNISYVDYGEESSLAAFANITKMIRESFSWIVVVLLVLAVFLIQNTIKLTIYARKNELKIMKLVGASATHVTVPFLVEGLIIGVLGAIGPILFTVFGYQYLYELFGGVLVIPMFQLTAPLPLVYTLSFGIGIISIAISLIGSFFAVIRYSLKI</sequence>
<keyword evidence="5 10" id="KW-0132">Cell division</keyword>
<dbReference type="OrthoDB" id="9812531at2"/>
<name>A0A173RDJ2_9FIRM</name>
<dbReference type="GeneID" id="60057792"/>
<dbReference type="InterPro" id="IPR004513">
    <property type="entry name" value="FtsX"/>
</dbReference>
<keyword evidence="8 10" id="KW-0472">Membrane</keyword>
<comment type="similarity">
    <text evidence="2 10">Belongs to the ABC-4 integral membrane protein family. FtsX subfamily.</text>
</comment>
<dbReference type="NCBIfam" id="NF038347">
    <property type="entry name" value="FtsX_Gpos"/>
    <property type="match status" value="1"/>
</dbReference>
<evidence type="ECO:0000256" key="10">
    <source>
        <dbReference type="PIRNR" id="PIRNR003097"/>
    </source>
</evidence>
<evidence type="ECO:0000259" key="12">
    <source>
        <dbReference type="Pfam" id="PF18075"/>
    </source>
</evidence>
<gene>
    <name evidence="13" type="ORF">GMA92_10975</name>
</gene>
<keyword evidence="4 10" id="KW-1003">Cell membrane</keyword>
<dbReference type="Gene3D" id="3.30.70.3040">
    <property type="match status" value="1"/>
</dbReference>